<dbReference type="RefSeq" id="WP_349244548.1">
    <property type="nucleotide sequence ID" value="NZ_JASCXX010000009.1"/>
</dbReference>
<dbReference type="AlphaFoldDB" id="A0AAW6U0D9"/>
<reference evidence="2" key="1">
    <citation type="submission" date="2023-05" db="EMBL/GenBank/DDBJ databases">
        <title>Anaerotaeda fermentans gen. nov., sp. nov., a novel anaerobic planctomycete of the new family within the order Sedimentisphaerales isolated from Taman Peninsula, Russia.</title>
        <authorList>
            <person name="Khomyakova M.A."/>
            <person name="Merkel A.Y."/>
            <person name="Slobodkin A.I."/>
        </authorList>
    </citation>
    <scope>NUCLEOTIDE SEQUENCE</scope>
    <source>
        <strain evidence="2">M17dextr</strain>
    </source>
</reference>
<organism evidence="2 3">
    <name type="scientific">Anaerobaca lacustris</name>
    <dbReference type="NCBI Taxonomy" id="3044600"/>
    <lineage>
        <taxon>Bacteria</taxon>
        <taxon>Pseudomonadati</taxon>
        <taxon>Planctomycetota</taxon>
        <taxon>Phycisphaerae</taxon>
        <taxon>Sedimentisphaerales</taxon>
        <taxon>Anaerobacaceae</taxon>
        <taxon>Anaerobaca</taxon>
    </lineage>
</organism>
<comment type="caution">
    <text evidence="2">The sequence shown here is derived from an EMBL/GenBank/DDBJ whole genome shotgun (WGS) entry which is preliminary data.</text>
</comment>
<feature type="compositionally biased region" description="Low complexity" evidence="1">
    <location>
        <begin position="26"/>
        <end position="36"/>
    </location>
</feature>
<dbReference type="Proteomes" id="UP001431776">
    <property type="component" value="Unassembled WGS sequence"/>
</dbReference>
<accession>A0AAW6U0D9</accession>
<feature type="region of interest" description="Disordered" evidence="1">
    <location>
        <begin position="14"/>
        <end position="37"/>
    </location>
</feature>
<evidence type="ECO:0000313" key="2">
    <source>
        <dbReference type="EMBL" id="MDI6449139.1"/>
    </source>
</evidence>
<protein>
    <submittedName>
        <fullName evidence="2">Uncharacterized protein</fullName>
    </submittedName>
</protein>
<dbReference type="EMBL" id="JASCXX010000009">
    <property type="protein sequence ID" value="MDI6449139.1"/>
    <property type="molecule type" value="Genomic_DNA"/>
</dbReference>
<sequence length="206" mass="22587">MSLIDILFRRSPKNAATPNVQPAPPATSAQSSASAPIEPLERNVEVRSIRGLLNDLHRLDGRYRSAEGELISRCEAEEGIVLTCGHIGTAFRPSPEKDRAETWIAGLCTYCVREYQSLVEKGELDALQAERLSLICNECARMTTSGHLCCPRHSTKVTAEDGSTKYIDPDTAKSASRQSTIVKALSVLQYLFGDPQNPQKQGTNQE</sequence>
<name>A0AAW6U0D9_9BACT</name>
<gene>
    <name evidence="2" type="ORF">QJ522_08790</name>
</gene>
<evidence type="ECO:0000313" key="3">
    <source>
        <dbReference type="Proteomes" id="UP001431776"/>
    </source>
</evidence>
<proteinExistence type="predicted"/>
<evidence type="ECO:0000256" key="1">
    <source>
        <dbReference type="SAM" id="MobiDB-lite"/>
    </source>
</evidence>
<keyword evidence="3" id="KW-1185">Reference proteome</keyword>